<evidence type="ECO:0000256" key="2">
    <source>
        <dbReference type="ARBA" id="ARBA00022692"/>
    </source>
</evidence>
<feature type="transmembrane region" description="Helical" evidence="8">
    <location>
        <begin position="862"/>
        <end position="880"/>
    </location>
</feature>
<dbReference type="InterPro" id="IPR040248">
    <property type="entry name" value="RRBP1"/>
</dbReference>
<reference evidence="10" key="2">
    <citation type="submission" date="2025-08" db="UniProtKB">
        <authorList>
            <consortium name="Ensembl"/>
        </authorList>
    </citation>
    <scope>IDENTIFICATION</scope>
</reference>
<evidence type="ECO:0000256" key="6">
    <source>
        <dbReference type="SAM" id="Coils"/>
    </source>
</evidence>
<feature type="compositionally biased region" description="Polar residues" evidence="7">
    <location>
        <begin position="180"/>
        <end position="189"/>
    </location>
</feature>
<keyword evidence="2 8" id="KW-0812">Transmembrane</keyword>
<feature type="domain" description="Ribosome receptor lysine/proline rich" evidence="9">
    <location>
        <begin position="33"/>
        <end position="179"/>
    </location>
</feature>
<feature type="region of interest" description="Disordered" evidence="7">
    <location>
        <begin position="336"/>
        <end position="367"/>
    </location>
</feature>
<dbReference type="GeneTree" id="ENSGT00940000158015"/>
<feature type="compositionally biased region" description="Basic and acidic residues" evidence="7">
    <location>
        <begin position="351"/>
        <end position="363"/>
    </location>
</feature>
<evidence type="ECO:0000256" key="3">
    <source>
        <dbReference type="ARBA" id="ARBA00022824"/>
    </source>
</evidence>
<evidence type="ECO:0000259" key="9">
    <source>
        <dbReference type="Pfam" id="PF05104"/>
    </source>
</evidence>
<name>A0A3P8R9K8_ASTCA</name>
<feature type="compositionally biased region" description="Low complexity" evidence="7">
    <location>
        <begin position="191"/>
        <end position="208"/>
    </location>
</feature>
<feature type="coiled-coil region" evidence="6">
    <location>
        <begin position="424"/>
        <end position="472"/>
    </location>
</feature>
<dbReference type="GO" id="GO:0005789">
    <property type="term" value="C:endoplasmic reticulum membrane"/>
    <property type="evidence" value="ECO:0007669"/>
    <property type="project" value="UniProtKB-SubCell"/>
</dbReference>
<dbReference type="Bgee" id="ENSACLG00000025482">
    <property type="expression patterns" value="Expressed in ovary and 7 other cell types or tissues"/>
</dbReference>
<dbReference type="PANTHER" id="PTHR18939">
    <property type="entry name" value="RIBOSOME BINDING PROTEIN-1"/>
    <property type="match status" value="1"/>
</dbReference>
<feature type="compositionally biased region" description="Basic and acidic residues" evidence="7">
    <location>
        <begin position="64"/>
        <end position="91"/>
    </location>
</feature>
<evidence type="ECO:0000256" key="1">
    <source>
        <dbReference type="ARBA" id="ARBA00004389"/>
    </source>
</evidence>
<keyword evidence="6" id="KW-0175">Coiled coil</keyword>
<comment type="subcellular location">
    <subcellularLocation>
        <location evidence="1">Endoplasmic reticulum membrane</location>
        <topology evidence="1">Single-pass membrane protein</topology>
    </subcellularLocation>
</comment>
<dbReference type="Pfam" id="PF05104">
    <property type="entry name" value="Rib_recp_KP_reg"/>
    <property type="match status" value="1"/>
</dbReference>
<feature type="compositionally biased region" description="Low complexity" evidence="7">
    <location>
        <begin position="268"/>
        <end position="310"/>
    </location>
</feature>
<keyword evidence="3" id="KW-0256">Endoplasmic reticulum</keyword>
<feature type="region of interest" description="Disordered" evidence="7">
    <location>
        <begin position="45"/>
        <end position="109"/>
    </location>
</feature>
<keyword evidence="5 8" id="KW-0472">Membrane</keyword>
<protein>
    <recommendedName>
        <fullName evidence="9">Ribosome receptor lysine/proline rich domain-containing protein</fullName>
    </recommendedName>
</protein>
<dbReference type="InterPro" id="IPR007794">
    <property type="entry name" value="Rib_rcpt_KP"/>
</dbReference>
<evidence type="ECO:0000313" key="10">
    <source>
        <dbReference type="Ensembl" id="ENSACLP00000037732.2"/>
    </source>
</evidence>
<evidence type="ECO:0000256" key="8">
    <source>
        <dbReference type="SAM" id="Phobius"/>
    </source>
</evidence>
<feature type="coiled-coil region" evidence="6">
    <location>
        <begin position="899"/>
        <end position="930"/>
    </location>
</feature>
<dbReference type="PANTHER" id="PTHR18939:SF4">
    <property type="entry name" value="RIBOSOME-BINDING PROTEIN 1"/>
    <property type="match status" value="1"/>
</dbReference>
<feature type="compositionally biased region" description="Acidic residues" evidence="7">
    <location>
        <begin position="92"/>
        <end position="103"/>
    </location>
</feature>
<reference evidence="10" key="1">
    <citation type="submission" date="2018-05" db="EMBL/GenBank/DDBJ databases">
        <authorList>
            <person name="Datahose"/>
        </authorList>
    </citation>
    <scope>NUCLEOTIDE SEQUENCE</scope>
</reference>
<dbReference type="Ensembl" id="ENSACLT00000038617.2">
    <property type="protein sequence ID" value="ENSACLP00000037732.2"/>
    <property type="gene ID" value="ENSACLG00000025482.2"/>
</dbReference>
<feature type="region of interest" description="Disordered" evidence="7">
    <location>
        <begin position="128"/>
        <end position="320"/>
    </location>
</feature>
<feature type="transmembrane region" description="Helical" evidence="8">
    <location>
        <begin position="938"/>
        <end position="958"/>
    </location>
</feature>
<feature type="transmembrane region" description="Helical" evidence="8">
    <location>
        <begin position="12"/>
        <end position="33"/>
    </location>
</feature>
<organism evidence="10 11">
    <name type="scientific">Astatotilapia calliptera</name>
    <name type="common">Eastern happy</name>
    <name type="synonym">Chromis callipterus</name>
    <dbReference type="NCBI Taxonomy" id="8154"/>
    <lineage>
        <taxon>Eukaryota</taxon>
        <taxon>Metazoa</taxon>
        <taxon>Chordata</taxon>
        <taxon>Craniata</taxon>
        <taxon>Vertebrata</taxon>
        <taxon>Euteleostomi</taxon>
        <taxon>Actinopterygii</taxon>
        <taxon>Neopterygii</taxon>
        <taxon>Teleostei</taxon>
        <taxon>Neoteleostei</taxon>
        <taxon>Acanthomorphata</taxon>
        <taxon>Ovalentaria</taxon>
        <taxon>Cichlomorphae</taxon>
        <taxon>Cichliformes</taxon>
        <taxon>Cichlidae</taxon>
        <taxon>African cichlids</taxon>
        <taxon>Pseudocrenilabrinae</taxon>
        <taxon>Haplochromini</taxon>
        <taxon>Astatotilapia</taxon>
    </lineage>
</organism>
<dbReference type="AlphaFoldDB" id="A0A3P8R9K8"/>
<keyword evidence="4 8" id="KW-1133">Transmembrane helix</keyword>
<dbReference type="OMA" id="ATAFEKQ"/>
<proteinExistence type="predicted"/>
<evidence type="ECO:0000256" key="7">
    <source>
        <dbReference type="SAM" id="MobiDB-lite"/>
    </source>
</evidence>
<dbReference type="STRING" id="8154.ENSACLP00000037732"/>
<feature type="compositionally biased region" description="Pro residues" evidence="7">
    <location>
        <begin position="139"/>
        <end position="149"/>
    </location>
</feature>
<evidence type="ECO:0000256" key="5">
    <source>
        <dbReference type="ARBA" id="ARBA00023136"/>
    </source>
</evidence>
<feature type="compositionally biased region" description="Pro residues" evidence="7">
    <location>
        <begin position="209"/>
        <end position="267"/>
    </location>
</feature>
<keyword evidence="11" id="KW-1185">Reference proteome</keyword>
<accession>A0A3P8R9K8</accession>
<dbReference type="Proteomes" id="UP000265100">
    <property type="component" value="Chromosome 13"/>
</dbReference>
<sequence length="971" mass="105628">MDIYDPQTLGIMVFGGFMVISAVGIALVSTFSMKETSYEEALAKQRRELGKTQSVRTEKKKKDKVSEKKNRGKKKDEKPNGKIPEQEKAEDVSEGDADTDADIVSEGVTAPTVAPSVSVPVSTFEVAAEMQPKSAAEPNPAPEPSPAPSPKEKKKKQKVAKVEPASTQSSVVVSEPIKSSAASAVTQAPVSAPTKVTAPSSAPASAKAAPPPASAKAAPPPASAKSAPPPASAKSAPPPASAKAAPPPASAKAAPPPASAKSAPPPASTKSAPAPTSTTAKSSSTKSSTSAAPASAKPAPVTSKSAPAPTKSVPAPSKTAPVLEAVTKDVPVMAVPPVGSQQAPSVAAKAQEPKKKASKKKTEPVAAVDSADAPLYLPYKALVSTISSMVFSEGEAHRLIEILSEKVGIIQDTWHKATQKGDPVAMLKKQLDEREKQLAAEQEDASAVKNRLRELTKELSAEKAKVASVETRLSSQLSKREQEMVALQARMQASYQDHVAQTQRLNAKILSLQDQLEKGPNAQLARLQQENSILRDALNQATSQAESKQNAELAKLRQECAKLTKELGEKTESVLADENIRKGLEAKVSAAEKELSQFQTSHAEKEQALQRKLEEVCEELRTTQSRNGSLQATLDKAQQDKFQVRVKKLEAELKERSAQVDAFTVQLEETKKEKRQLEQQVASINSLLEASQNKKEEDNKQVKNTAAELAAFQNETKEALQTLFPQIPVETEQELLEKLKEGEESHGSLQAECEQYRTVLAETEGMLKHLQKSVEEEELVWKSKMANSEEHYLFIFKMMCSFTYFVPLKTTTLTLAPACALLCVQLKLQLSECQSQLDLARKEAKAHKEELAQVTIPPSFKVFFFFFTLVHWCHVCSWLFEQERLAKEKKLSKDLGQAATKLQQLLKATREQLTKERETVRTLQEHLENKVSKCTPSVYAHNLLFLHIFMLPFLIFLFKGEYVELKEGTSV</sequence>
<feature type="coiled-coil region" evidence="6">
    <location>
        <begin position="524"/>
        <end position="715"/>
    </location>
</feature>
<reference evidence="10" key="3">
    <citation type="submission" date="2025-09" db="UniProtKB">
        <authorList>
            <consortium name="Ensembl"/>
        </authorList>
    </citation>
    <scope>IDENTIFICATION</scope>
</reference>
<evidence type="ECO:0000256" key="4">
    <source>
        <dbReference type="ARBA" id="ARBA00022989"/>
    </source>
</evidence>
<feature type="coiled-coil region" evidence="6">
    <location>
        <begin position="823"/>
        <end position="850"/>
    </location>
</feature>
<dbReference type="GO" id="GO:0015031">
    <property type="term" value="P:protein transport"/>
    <property type="evidence" value="ECO:0007669"/>
    <property type="project" value="InterPro"/>
</dbReference>
<evidence type="ECO:0000313" key="11">
    <source>
        <dbReference type="Proteomes" id="UP000265100"/>
    </source>
</evidence>